<reference evidence="1 2" key="1">
    <citation type="submission" date="2022-03" db="EMBL/GenBank/DDBJ databases">
        <authorList>
            <person name="Macdonald S."/>
            <person name="Ahmed S."/>
            <person name="Newling K."/>
        </authorList>
    </citation>
    <scope>NUCLEOTIDE SEQUENCE [LARGE SCALE GENOMIC DNA]</scope>
</reference>
<protein>
    <submittedName>
        <fullName evidence="1">Uncharacterized protein</fullName>
    </submittedName>
</protein>
<organism evidence="1 2">
    <name type="scientific">Eruca vesicaria subsp. sativa</name>
    <name type="common">Garden rocket</name>
    <name type="synonym">Eruca sativa</name>
    <dbReference type="NCBI Taxonomy" id="29727"/>
    <lineage>
        <taxon>Eukaryota</taxon>
        <taxon>Viridiplantae</taxon>
        <taxon>Streptophyta</taxon>
        <taxon>Embryophyta</taxon>
        <taxon>Tracheophyta</taxon>
        <taxon>Spermatophyta</taxon>
        <taxon>Magnoliopsida</taxon>
        <taxon>eudicotyledons</taxon>
        <taxon>Gunneridae</taxon>
        <taxon>Pentapetalae</taxon>
        <taxon>rosids</taxon>
        <taxon>malvids</taxon>
        <taxon>Brassicales</taxon>
        <taxon>Brassicaceae</taxon>
        <taxon>Brassiceae</taxon>
        <taxon>Eruca</taxon>
    </lineage>
</organism>
<evidence type="ECO:0000313" key="1">
    <source>
        <dbReference type="EMBL" id="CAH8354625.1"/>
    </source>
</evidence>
<dbReference type="PANTHER" id="PTHR33443">
    <property type="entry name" value="ZGC:112980"/>
    <property type="match status" value="1"/>
</dbReference>
<evidence type="ECO:0000313" key="2">
    <source>
        <dbReference type="Proteomes" id="UP001642260"/>
    </source>
</evidence>
<dbReference type="Proteomes" id="UP001642260">
    <property type="component" value="Unassembled WGS sequence"/>
</dbReference>
<name>A0ABC8KFX7_ERUVS</name>
<comment type="caution">
    <text evidence="1">The sequence shown here is derived from an EMBL/GenBank/DDBJ whole genome shotgun (WGS) entry which is preliminary data.</text>
</comment>
<dbReference type="InterPro" id="IPR053234">
    <property type="entry name" value="RPM1_Interactor"/>
</dbReference>
<gene>
    <name evidence="1" type="ORF">ERUC_LOCUS20380</name>
</gene>
<keyword evidence="2" id="KW-1185">Reference proteome</keyword>
<dbReference type="AlphaFoldDB" id="A0ABC8KFX7"/>
<dbReference type="EMBL" id="CAKOAT010196488">
    <property type="protein sequence ID" value="CAH8354625.1"/>
    <property type="molecule type" value="Genomic_DNA"/>
</dbReference>
<proteinExistence type="predicted"/>
<sequence length="179" mass="19754">MEKFRRGGRSACLNWLNKVVDVTSDSTDLVSLDSQLNSSTQATLEDDDDDDCVILDCDPDKTGAAVESKADDDDNDEVLVVGQKGEIACRDFPHPRHSCAKYSFNSTAHESYCDMEYCPPNQLMPQCLRLRVSSGYPKTLRRGTRLRSGLAPTVLLLITQTSEAIESGNRLHGIMGCIH</sequence>
<accession>A0ABC8KFX7</accession>
<dbReference type="PANTHER" id="PTHR33443:SF34">
    <property type="entry name" value="RPM1 INTERACTING PROTEIN 13"/>
    <property type="match status" value="1"/>
</dbReference>